<evidence type="ECO:0000313" key="2">
    <source>
        <dbReference type="EMBL" id="KAG0592181.1"/>
    </source>
</evidence>
<organism evidence="2 3">
    <name type="scientific">Ceratodon purpureus</name>
    <name type="common">Fire moss</name>
    <name type="synonym">Dicranum purpureum</name>
    <dbReference type="NCBI Taxonomy" id="3225"/>
    <lineage>
        <taxon>Eukaryota</taxon>
        <taxon>Viridiplantae</taxon>
        <taxon>Streptophyta</taxon>
        <taxon>Embryophyta</taxon>
        <taxon>Bryophyta</taxon>
        <taxon>Bryophytina</taxon>
        <taxon>Bryopsida</taxon>
        <taxon>Dicranidae</taxon>
        <taxon>Pseudoditrichales</taxon>
        <taxon>Ditrichaceae</taxon>
        <taxon>Ceratodon</taxon>
    </lineage>
</organism>
<comment type="caution">
    <text evidence="2">The sequence shown here is derived from an EMBL/GenBank/DDBJ whole genome shotgun (WGS) entry which is preliminary data.</text>
</comment>
<keyword evidence="3" id="KW-1185">Reference proteome</keyword>
<protein>
    <submittedName>
        <fullName evidence="2">Uncharacterized protein</fullName>
    </submittedName>
</protein>
<reference evidence="2" key="1">
    <citation type="submission" date="2020-06" db="EMBL/GenBank/DDBJ databases">
        <title>WGS assembly of Ceratodon purpureus strain R40.</title>
        <authorList>
            <person name="Carey S.B."/>
            <person name="Jenkins J."/>
            <person name="Shu S."/>
            <person name="Lovell J.T."/>
            <person name="Sreedasyam A."/>
            <person name="Maumus F."/>
            <person name="Tiley G.P."/>
            <person name="Fernandez-Pozo N."/>
            <person name="Barry K."/>
            <person name="Chen C."/>
            <person name="Wang M."/>
            <person name="Lipzen A."/>
            <person name="Daum C."/>
            <person name="Saski C.A."/>
            <person name="Payton A.C."/>
            <person name="Mcbreen J.C."/>
            <person name="Conrad R.E."/>
            <person name="Kollar L.M."/>
            <person name="Olsson S."/>
            <person name="Huttunen S."/>
            <person name="Landis J.B."/>
            <person name="Wickett N.J."/>
            <person name="Johnson M.G."/>
            <person name="Rensing S.A."/>
            <person name="Grimwood J."/>
            <person name="Schmutz J."/>
            <person name="Mcdaniel S.F."/>
        </authorList>
    </citation>
    <scope>NUCLEOTIDE SEQUENCE</scope>
    <source>
        <strain evidence="2">R40</strain>
    </source>
</reference>
<gene>
    <name evidence="2" type="ORF">KC19_1G231700</name>
</gene>
<dbReference type="EMBL" id="CM026421">
    <property type="protein sequence ID" value="KAG0592181.1"/>
    <property type="molecule type" value="Genomic_DNA"/>
</dbReference>
<proteinExistence type="predicted"/>
<sequence>MQSSLLFPKKLPPLLLQKLLETIQIRLQDLHSVHLQIKVKELPFGNKLLRLHPQARAHGRTYQTPKSPQKPLTPAFKDDFQQ</sequence>
<dbReference type="AlphaFoldDB" id="A0A8T0JBU2"/>
<name>A0A8T0JBU2_CERPU</name>
<feature type="region of interest" description="Disordered" evidence="1">
    <location>
        <begin position="56"/>
        <end position="82"/>
    </location>
</feature>
<evidence type="ECO:0000256" key="1">
    <source>
        <dbReference type="SAM" id="MobiDB-lite"/>
    </source>
</evidence>
<dbReference type="Proteomes" id="UP000822688">
    <property type="component" value="Chromosome 1"/>
</dbReference>
<accession>A0A8T0JBU2</accession>
<evidence type="ECO:0000313" key="3">
    <source>
        <dbReference type="Proteomes" id="UP000822688"/>
    </source>
</evidence>